<dbReference type="Gene3D" id="3.10.180.10">
    <property type="entry name" value="2,3-Dihydroxybiphenyl 1,2-Dioxygenase, domain 1"/>
    <property type="match status" value="1"/>
</dbReference>
<evidence type="ECO:0000313" key="2">
    <source>
        <dbReference type="EMBL" id="GLB35717.1"/>
    </source>
</evidence>
<dbReference type="SUPFAM" id="SSF54593">
    <property type="entry name" value="Glyoxalase/Bleomycin resistance protein/Dihydroxybiphenyl dioxygenase"/>
    <property type="match status" value="1"/>
</dbReference>
<keyword evidence="1" id="KW-1133">Transmembrane helix</keyword>
<sequence length="162" mass="17822">MTISHVGIQVTDVQQMTDFYLAALKPLGYAKRMEPAKDVIGMGPRFCGPTFWLSPGLDLSKKPDTGEQLHIAFHASNRQKVRDFHAAALKAGGTCNGAPGIREQYFPTYYAAYVLDPEGRNIEAHCMAPAFVAEPVQRNIIFAVSGAIVAAAVYWARTREMF</sequence>
<dbReference type="EMBL" id="BRPK01000003">
    <property type="protein sequence ID" value="GLB35717.1"/>
    <property type="molecule type" value="Genomic_DNA"/>
</dbReference>
<comment type="caution">
    <text evidence="2">The sequence shown here is derived from an EMBL/GenBank/DDBJ whole genome shotgun (WGS) entry which is preliminary data.</text>
</comment>
<proteinExistence type="predicted"/>
<protein>
    <submittedName>
        <fullName evidence="2">Glyoxalase/Bleomycin resistance protein/Dioxygenase superfamily protein</fullName>
    </submittedName>
</protein>
<organism evidence="2 3">
    <name type="scientific">Lyophyllum shimeji</name>
    <name type="common">Hon-shimeji</name>
    <name type="synonym">Tricholoma shimeji</name>
    <dbReference type="NCBI Taxonomy" id="47721"/>
    <lineage>
        <taxon>Eukaryota</taxon>
        <taxon>Fungi</taxon>
        <taxon>Dikarya</taxon>
        <taxon>Basidiomycota</taxon>
        <taxon>Agaricomycotina</taxon>
        <taxon>Agaricomycetes</taxon>
        <taxon>Agaricomycetidae</taxon>
        <taxon>Agaricales</taxon>
        <taxon>Tricholomatineae</taxon>
        <taxon>Lyophyllaceae</taxon>
        <taxon>Lyophyllum</taxon>
    </lineage>
</organism>
<dbReference type="OrthoDB" id="10249419at2759"/>
<gene>
    <name evidence="2" type="ORF">LshimejAT787_0300050</name>
</gene>
<keyword evidence="1" id="KW-0812">Transmembrane</keyword>
<name>A0A9P3PHY4_LYOSH</name>
<dbReference type="PANTHER" id="PTHR35006">
    <property type="entry name" value="GLYOXALASE FAMILY PROTEIN (AFU_ORTHOLOGUE AFUA_5G14830)"/>
    <property type="match status" value="1"/>
</dbReference>
<dbReference type="PANTHER" id="PTHR35006:SF2">
    <property type="entry name" value="GLYOXALASE FAMILY PROTEIN (AFU_ORTHOLOGUE AFUA_5G14830)"/>
    <property type="match status" value="1"/>
</dbReference>
<evidence type="ECO:0000313" key="3">
    <source>
        <dbReference type="Proteomes" id="UP001063166"/>
    </source>
</evidence>
<dbReference type="CDD" id="cd07262">
    <property type="entry name" value="VOC_like"/>
    <property type="match status" value="1"/>
</dbReference>
<dbReference type="InterPro" id="IPR029068">
    <property type="entry name" value="Glyas_Bleomycin-R_OHBP_Dase"/>
</dbReference>
<feature type="transmembrane region" description="Helical" evidence="1">
    <location>
        <begin position="140"/>
        <end position="156"/>
    </location>
</feature>
<dbReference type="Proteomes" id="UP001063166">
    <property type="component" value="Unassembled WGS sequence"/>
</dbReference>
<accession>A0A9P3PHY4</accession>
<reference evidence="2" key="1">
    <citation type="submission" date="2022-07" db="EMBL/GenBank/DDBJ databases">
        <title>The genome of Lyophyllum shimeji provides insight into the initial evolution of ectomycorrhizal fungal genome.</title>
        <authorList>
            <person name="Kobayashi Y."/>
            <person name="Shibata T."/>
            <person name="Hirakawa H."/>
            <person name="Shigenobu S."/>
            <person name="Nishiyama T."/>
            <person name="Yamada A."/>
            <person name="Hasebe M."/>
            <person name="Kawaguchi M."/>
        </authorList>
    </citation>
    <scope>NUCLEOTIDE SEQUENCE</scope>
    <source>
        <strain evidence="2">AT787</strain>
    </source>
</reference>
<evidence type="ECO:0000256" key="1">
    <source>
        <dbReference type="SAM" id="Phobius"/>
    </source>
</evidence>
<keyword evidence="3" id="KW-1185">Reference proteome</keyword>
<keyword evidence="1" id="KW-0472">Membrane</keyword>
<dbReference type="AlphaFoldDB" id="A0A9P3PHY4"/>